<accession>A0ABQ9UKN8</accession>
<reference evidence="1 2" key="1">
    <citation type="submission" date="2023-05" db="EMBL/GenBank/DDBJ databases">
        <title>B98-5 Cell Line De Novo Hybrid Assembly: An Optical Mapping Approach.</title>
        <authorList>
            <person name="Kananen K."/>
            <person name="Auerbach J.A."/>
            <person name="Kautto E."/>
            <person name="Blachly J.S."/>
        </authorList>
    </citation>
    <scope>NUCLEOTIDE SEQUENCE [LARGE SCALE GENOMIC DNA]</scope>
    <source>
        <strain evidence="1">B95-8</strain>
        <tissue evidence="1">Cell line</tissue>
    </source>
</reference>
<keyword evidence="2" id="KW-1185">Reference proteome</keyword>
<gene>
    <name evidence="1" type="ORF">P7K49_023104</name>
</gene>
<comment type="caution">
    <text evidence="1">The sequence shown here is derived from an EMBL/GenBank/DDBJ whole genome shotgun (WGS) entry which is preliminary data.</text>
</comment>
<evidence type="ECO:0000313" key="2">
    <source>
        <dbReference type="Proteomes" id="UP001266305"/>
    </source>
</evidence>
<name>A0ABQ9UKN8_SAGOE</name>
<proteinExistence type="predicted"/>
<evidence type="ECO:0000313" key="1">
    <source>
        <dbReference type="EMBL" id="KAK2097653.1"/>
    </source>
</evidence>
<organism evidence="1 2">
    <name type="scientific">Saguinus oedipus</name>
    <name type="common">Cotton-top tamarin</name>
    <name type="synonym">Oedipomidas oedipus</name>
    <dbReference type="NCBI Taxonomy" id="9490"/>
    <lineage>
        <taxon>Eukaryota</taxon>
        <taxon>Metazoa</taxon>
        <taxon>Chordata</taxon>
        <taxon>Craniata</taxon>
        <taxon>Vertebrata</taxon>
        <taxon>Euteleostomi</taxon>
        <taxon>Mammalia</taxon>
        <taxon>Eutheria</taxon>
        <taxon>Euarchontoglires</taxon>
        <taxon>Primates</taxon>
        <taxon>Haplorrhini</taxon>
        <taxon>Platyrrhini</taxon>
        <taxon>Cebidae</taxon>
        <taxon>Callitrichinae</taxon>
        <taxon>Saguinus</taxon>
    </lineage>
</organism>
<dbReference type="Proteomes" id="UP001266305">
    <property type="component" value="Unassembled WGS sequence"/>
</dbReference>
<sequence length="84" mass="8758">MYRASRLVAIPNTPRSSKSNCRKSLVFYFRSVQICRETEEKVVAGGCGGVGSGFGLGSRSAAPPFPSASGQTPVVAVGKPLGIR</sequence>
<dbReference type="EMBL" id="JASSZA010000011">
    <property type="protein sequence ID" value="KAK2097653.1"/>
    <property type="molecule type" value="Genomic_DNA"/>
</dbReference>
<protein>
    <submittedName>
        <fullName evidence="1">Uncharacterized protein</fullName>
    </submittedName>
</protein>